<keyword evidence="3" id="KW-1185">Reference proteome</keyword>
<evidence type="ECO:0000313" key="2">
    <source>
        <dbReference type="EMBL" id="OJJ38279.1"/>
    </source>
</evidence>
<reference evidence="3" key="1">
    <citation type="journal article" date="2017" name="Genome Biol.">
        <title>Comparative genomics reveals high biological diversity and specific adaptations in the industrially and medically important fungal genus Aspergillus.</title>
        <authorList>
            <person name="de Vries R.P."/>
            <person name="Riley R."/>
            <person name="Wiebenga A."/>
            <person name="Aguilar-Osorio G."/>
            <person name="Amillis S."/>
            <person name="Uchima C.A."/>
            <person name="Anderluh G."/>
            <person name="Asadollahi M."/>
            <person name="Askin M."/>
            <person name="Barry K."/>
            <person name="Battaglia E."/>
            <person name="Bayram O."/>
            <person name="Benocci T."/>
            <person name="Braus-Stromeyer S.A."/>
            <person name="Caldana C."/>
            <person name="Canovas D."/>
            <person name="Cerqueira G.C."/>
            <person name="Chen F."/>
            <person name="Chen W."/>
            <person name="Choi C."/>
            <person name="Clum A."/>
            <person name="Dos Santos R.A."/>
            <person name="Damasio A.R."/>
            <person name="Diallinas G."/>
            <person name="Emri T."/>
            <person name="Fekete E."/>
            <person name="Flipphi M."/>
            <person name="Freyberg S."/>
            <person name="Gallo A."/>
            <person name="Gournas C."/>
            <person name="Habgood R."/>
            <person name="Hainaut M."/>
            <person name="Harispe M.L."/>
            <person name="Henrissat B."/>
            <person name="Hilden K.S."/>
            <person name="Hope R."/>
            <person name="Hossain A."/>
            <person name="Karabika E."/>
            <person name="Karaffa L."/>
            <person name="Karanyi Z."/>
            <person name="Krasevec N."/>
            <person name="Kuo A."/>
            <person name="Kusch H."/>
            <person name="LaButti K."/>
            <person name="Lagendijk E.L."/>
            <person name="Lapidus A."/>
            <person name="Levasseur A."/>
            <person name="Lindquist E."/>
            <person name="Lipzen A."/>
            <person name="Logrieco A.F."/>
            <person name="MacCabe A."/>
            <person name="Maekelae M.R."/>
            <person name="Malavazi I."/>
            <person name="Melin P."/>
            <person name="Meyer V."/>
            <person name="Mielnichuk N."/>
            <person name="Miskei M."/>
            <person name="Molnar A.P."/>
            <person name="Mule G."/>
            <person name="Ngan C.Y."/>
            <person name="Orejas M."/>
            <person name="Orosz E."/>
            <person name="Ouedraogo J.P."/>
            <person name="Overkamp K.M."/>
            <person name="Park H.-S."/>
            <person name="Perrone G."/>
            <person name="Piumi F."/>
            <person name="Punt P.J."/>
            <person name="Ram A.F."/>
            <person name="Ramon A."/>
            <person name="Rauscher S."/>
            <person name="Record E."/>
            <person name="Riano-Pachon D.M."/>
            <person name="Robert V."/>
            <person name="Roehrig J."/>
            <person name="Ruller R."/>
            <person name="Salamov A."/>
            <person name="Salih N.S."/>
            <person name="Samson R.A."/>
            <person name="Sandor E."/>
            <person name="Sanguinetti M."/>
            <person name="Schuetze T."/>
            <person name="Sepcic K."/>
            <person name="Shelest E."/>
            <person name="Sherlock G."/>
            <person name="Sophianopoulou V."/>
            <person name="Squina F.M."/>
            <person name="Sun H."/>
            <person name="Susca A."/>
            <person name="Todd R.B."/>
            <person name="Tsang A."/>
            <person name="Unkles S.E."/>
            <person name="van de Wiele N."/>
            <person name="van Rossen-Uffink D."/>
            <person name="Oliveira J.V."/>
            <person name="Vesth T.C."/>
            <person name="Visser J."/>
            <person name="Yu J.-H."/>
            <person name="Zhou M."/>
            <person name="Andersen M.R."/>
            <person name="Archer D.B."/>
            <person name="Baker S.E."/>
            <person name="Benoit I."/>
            <person name="Brakhage A.A."/>
            <person name="Braus G.H."/>
            <person name="Fischer R."/>
            <person name="Frisvad J.C."/>
            <person name="Goldman G.H."/>
            <person name="Houbraken J."/>
            <person name="Oakley B."/>
            <person name="Pocsi I."/>
            <person name="Scazzocchio C."/>
            <person name="Seiboth B."/>
            <person name="vanKuyk P.A."/>
            <person name="Wortman J."/>
            <person name="Dyer P.S."/>
            <person name="Grigoriev I.V."/>
        </authorList>
    </citation>
    <scope>NUCLEOTIDE SEQUENCE [LARGE SCALE GENOMIC DNA]</scope>
    <source>
        <strain evidence="3">DTO 134E9</strain>
    </source>
</reference>
<evidence type="ECO:0000256" key="1">
    <source>
        <dbReference type="SAM" id="MobiDB-lite"/>
    </source>
</evidence>
<protein>
    <recommendedName>
        <fullName evidence="4">C2H2-type domain-containing protein</fullName>
    </recommendedName>
</protein>
<dbReference type="AlphaFoldDB" id="A0A1L9RTM9"/>
<evidence type="ECO:0000313" key="3">
    <source>
        <dbReference type="Proteomes" id="UP000184383"/>
    </source>
</evidence>
<evidence type="ECO:0008006" key="4">
    <source>
        <dbReference type="Google" id="ProtNLM"/>
    </source>
</evidence>
<sequence>MERHHAGCNGEKEAEKSITCKYERCKYKCREESLLKWHMQRMHHYTSQVSIRKGAYCGKDHQSNGRPEITFTKQTQAQ</sequence>
<dbReference type="RefSeq" id="XP_040691955.1">
    <property type="nucleotide sequence ID" value="XM_040834327.1"/>
</dbReference>
<organism evidence="2 3">
    <name type="scientific">Aspergillus wentii DTO 134E9</name>
    <dbReference type="NCBI Taxonomy" id="1073089"/>
    <lineage>
        <taxon>Eukaryota</taxon>
        <taxon>Fungi</taxon>
        <taxon>Dikarya</taxon>
        <taxon>Ascomycota</taxon>
        <taxon>Pezizomycotina</taxon>
        <taxon>Eurotiomycetes</taxon>
        <taxon>Eurotiomycetidae</taxon>
        <taxon>Eurotiales</taxon>
        <taxon>Aspergillaceae</taxon>
        <taxon>Aspergillus</taxon>
        <taxon>Aspergillus subgen. Cremei</taxon>
    </lineage>
</organism>
<dbReference type="VEuPathDB" id="FungiDB:ASPWEDRAFT_35904"/>
<accession>A0A1L9RTM9</accession>
<name>A0A1L9RTM9_ASPWE</name>
<feature type="region of interest" description="Disordered" evidence="1">
    <location>
        <begin position="59"/>
        <end position="78"/>
    </location>
</feature>
<dbReference type="Proteomes" id="UP000184383">
    <property type="component" value="Unassembled WGS sequence"/>
</dbReference>
<dbReference type="GeneID" id="63750175"/>
<dbReference type="EMBL" id="KV878210">
    <property type="protein sequence ID" value="OJJ38279.1"/>
    <property type="molecule type" value="Genomic_DNA"/>
</dbReference>
<gene>
    <name evidence="2" type="ORF">ASPWEDRAFT_35904</name>
</gene>
<proteinExistence type="predicted"/>